<feature type="repeat" description="PPR" evidence="2">
    <location>
        <begin position="499"/>
        <end position="533"/>
    </location>
</feature>
<dbReference type="PANTHER" id="PTHR47926">
    <property type="entry name" value="PENTATRICOPEPTIDE REPEAT-CONTAINING PROTEIN"/>
    <property type="match status" value="1"/>
</dbReference>
<evidence type="ECO:0000313" key="5">
    <source>
        <dbReference type="Proteomes" id="UP000230069"/>
    </source>
</evidence>
<dbReference type="FunFam" id="1.25.40.10:FF:000285">
    <property type="entry name" value="Pentatricopeptide repeat-containing protein, chloroplastic"/>
    <property type="match status" value="1"/>
</dbReference>
<feature type="repeat" description="PPR" evidence="2">
    <location>
        <begin position="701"/>
        <end position="735"/>
    </location>
</feature>
<accession>A0A2G5F7B3</accession>
<dbReference type="FunFam" id="1.25.40.10:FF:000031">
    <property type="entry name" value="Pentatricopeptide repeat-containing protein mitochondrial"/>
    <property type="match status" value="1"/>
</dbReference>
<dbReference type="InParanoid" id="A0A2G5F7B3"/>
<dbReference type="Proteomes" id="UP000230069">
    <property type="component" value="Unassembled WGS sequence"/>
</dbReference>
<dbReference type="Pfam" id="PF01535">
    <property type="entry name" value="PPR"/>
    <property type="match status" value="5"/>
</dbReference>
<sequence>MQSQHHYLRSLNSRSLSHSLLYSRYTTLSPPKPAPSSFPTTSPSSSFSPWFPILRTSIAQKNLTLGKCAHARIITTGDHSNRFLANNLINMYSKCGFITYARQLFDQSPNRDLVTWNSILAGYALSSEHDVSKISEGFGLFRLFRRYDLLPTRHTLAPVLKLSLLSGYIRVSESIHGYAAKVGLEFDVFISGILVNIYSKVGFVDEARRLFDGMPERDVVMWNVMFKTYVELGRFDSEVFRLFSEFHRSGLQPDDVTVNCVLSGLSREAASEELSKSVDQIRAYAVKLSLLNDDMDVFKWNKTMTEYANAGEYLAAVKCFLDLSRSNVKYDNVTFVVVLRSAMGTNALKIGQQIHCQLLKTGFGFDVSAANCLMNMYAKMGCLDYARTVFNEMEDLDLISWNSMITSCVQGGMVEESFKLFLELLSNGVRPDQFTLASVLRACSAIPHGFYLGRQVHVHAVKLCCIEDVFVSTALIDVYGKSGRIEEAELILNRQDGFDLASCNAMMTGYINHHDSRKALNLFSLIHKRGKKSDQFILATAFKASSCLVALEQGKQIQAYSIKLGFDFNLCVSSGILDMYLKCSDMKGASLVFDAIDAPDDVAWTAMISGYVENGDEEHALWLYHQMRNLGIPPDEYTLSTLVKACSCLTAFEQGRQIHANVVKLECISDPFVGTSLVDMYAKCGSIHDSYQIFKRISVTNIVPWNAMVVGLAQHGNGEEALNFFREMKIRGVEPDKITFIGVLSACSHSGLVTEAYDYFNSMHEAYGIEPEIEHYSCLVDVLGRAGLVGKAETLIETMPFTPSASMYRALLGACRVQGNAEIGERIASRLLALEPSDPSAYVLLSNIYATANQWDKVDKARKMMKKRKVKKDPGHSWIDVKNKIHLFVVDDNSHPEASAIFDKVEELIDMIKKEGYSPDTDYMLLDVEEEDKERGLYYHSEKLAIAYGLISTPPSTTLRVIKNLRVCGDCHNAIKYISKVIEREIVLRDPNRFHCFKNGTCSCGDYW</sequence>
<dbReference type="AlphaFoldDB" id="A0A2G5F7B3"/>
<dbReference type="FunFam" id="1.25.40.10:FF:001086">
    <property type="entry name" value="Pentatricopeptide repeat-containing protein At4g33170"/>
    <property type="match status" value="1"/>
</dbReference>
<evidence type="ECO:0000256" key="1">
    <source>
        <dbReference type="ARBA" id="ARBA00022737"/>
    </source>
</evidence>
<dbReference type="Pfam" id="PF14432">
    <property type="entry name" value="DYW_deaminase"/>
    <property type="match status" value="1"/>
</dbReference>
<organism evidence="4 5">
    <name type="scientific">Aquilegia coerulea</name>
    <name type="common">Rocky mountain columbine</name>
    <dbReference type="NCBI Taxonomy" id="218851"/>
    <lineage>
        <taxon>Eukaryota</taxon>
        <taxon>Viridiplantae</taxon>
        <taxon>Streptophyta</taxon>
        <taxon>Embryophyta</taxon>
        <taxon>Tracheophyta</taxon>
        <taxon>Spermatophyta</taxon>
        <taxon>Magnoliopsida</taxon>
        <taxon>Ranunculales</taxon>
        <taxon>Ranunculaceae</taxon>
        <taxon>Thalictroideae</taxon>
        <taxon>Aquilegia</taxon>
    </lineage>
</organism>
<dbReference type="OrthoDB" id="3231855at2759"/>
<protein>
    <recommendedName>
        <fullName evidence="3">DYW domain-containing protein</fullName>
    </recommendedName>
</protein>
<dbReference type="GO" id="GO:0008270">
    <property type="term" value="F:zinc ion binding"/>
    <property type="evidence" value="ECO:0007669"/>
    <property type="project" value="InterPro"/>
</dbReference>
<dbReference type="InterPro" id="IPR002885">
    <property type="entry name" value="PPR_rpt"/>
</dbReference>
<keyword evidence="1" id="KW-0677">Repeat</keyword>
<feature type="domain" description="DYW" evidence="3">
    <location>
        <begin position="916"/>
        <end position="1008"/>
    </location>
</feature>
<dbReference type="Gene3D" id="1.25.40.10">
    <property type="entry name" value="Tetratricopeptide repeat domain"/>
    <property type="match status" value="6"/>
</dbReference>
<gene>
    <name evidence="4" type="ORF">AQUCO_00201250v1</name>
</gene>
<dbReference type="FunFam" id="1.25.40.10:FF:000366">
    <property type="entry name" value="Pentatricopeptide (PPR) repeat-containing protein"/>
    <property type="match status" value="1"/>
</dbReference>
<dbReference type="FunCoup" id="A0A2G5F7B3">
    <property type="interactions" value="7"/>
</dbReference>
<feature type="repeat" description="PPR" evidence="2">
    <location>
        <begin position="600"/>
        <end position="634"/>
    </location>
</feature>
<dbReference type="InterPro" id="IPR032867">
    <property type="entry name" value="DYW_dom"/>
</dbReference>
<dbReference type="FunFam" id="1.25.40.10:FF:000351">
    <property type="entry name" value="Pentatricopeptide repeat-containing protein"/>
    <property type="match status" value="1"/>
</dbReference>
<dbReference type="Pfam" id="PF20431">
    <property type="entry name" value="E_motif"/>
    <property type="match status" value="1"/>
</dbReference>
<dbReference type="PANTHER" id="PTHR47926:SF543">
    <property type="entry name" value="(WILD MALAYSIAN BANANA) HYPOTHETICAL PROTEIN"/>
    <property type="match status" value="1"/>
</dbReference>
<dbReference type="Pfam" id="PF13041">
    <property type="entry name" value="PPR_2"/>
    <property type="match status" value="4"/>
</dbReference>
<feature type="repeat" description="PPR" evidence="2">
    <location>
        <begin position="397"/>
        <end position="431"/>
    </location>
</feature>
<dbReference type="STRING" id="218851.A0A2G5F7B3"/>
<feature type="repeat" description="PPR" evidence="2">
    <location>
        <begin position="218"/>
        <end position="253"/>
    </location>
</feature>
<evidence type="ECO:0000313" key="4">
    <source>
        <dbReference type="EMBL" id="PIA63787.1"/>
    </source>
</evidence>
<dbReference type="GO" id="GO:0003723">
    <property type="term" value="F:RNA binding"/>
    <property type="evidence" value="ECO:0007669"/>
    <property type="project" value="InterPro"/>
</dbReference>
<dbReference type="InterPro" id="IPR011990">
    <property type="entry name" value="TPR-like_helical_dom_sf"/>
</dbReference>
<dbReference type="GO" id="GO:0009451">
    <property type="term" value="P:RNA modification"/>
    <property type="evidence" value="ECO:0007669"/>
    <property type="project" value="InterPro"/>
</dbReference>
<dbReference type="NCBIfam" id="TIGR00756">
    <property type="entry name" value="PPR"/>
    <property type="match status" value="7"/>
</dbReference>
<dbReference type="FunFam" id="1.25.40.10:FF:000343">
    <property type="entry name" value="Pentatricopeptide repeat-containing protein At3g58590"/>
    <property type="match status" value="1"/>
</dbReference>
<dbReference type="InterPro" id="IPR046848">
    <property type="entry name" value="E_motif"/>
</dbReference>
<reference evidence="4 5" key="1">
    <citation type="submission" date="2017-09" db="EMBL/GenBank/DDBJ databases">
        <title>WGS assembly of Aquilegia coerulea Goldsmith.</title>
        <authorList>
            <person name="Hodges S."/>
            <person name="Kramer E."/>
            <person name="Nordborg M."/>
            <person name="Tomkins J."/>
            <person name="Borevitz J."/>
            <person name="Derieg N."/>
            <person name="Yan J."/>
            <person name="Mihaltcheva S."/>
            <person name="Hayes R.D."/>
            <person name="Rokhsar D."/>
        </authorList>
    </citation>
    <scope>NUCLEOTIDE SEQUENCE [LARGE SCALE GENOMIC DNA]</scope>
    <source>
        <strain evidence="5">cv. Goldsmith</strain>
    </source>
</reference>
<dbReference type="InterPro" id="IPR046960">
    <property type="entry name" value="PPR_At4g14850-like_plant"/>
</dbReference>
<evidence type="ECO:0000259" key="3">
    <source>
        <dbReference type="Pfam" id="PF14432"/>
    </source>
</evidence>
<dbReference type="EMBL" id="KZ305019">
    <property type="protein sequence ID" value="PIA63787.1"/>
    <property type="molecule type" value="Genomic_DNA"/>
</dbReference>
<dbReference type="PROSITE" id="PS51375">
    <property type="entry name" value="PPR"/>
    <property type="match status" value="5"/>
</dbReference>
<name>A0A2G5F7B3_AQUCA</name>
<evidence type="ECO:0000256" key="2">
    <source>
        <dbReference type="PROSITE-ProRule" id="PRU00708"/>
    </source>
</evidence>
<keyword evidence="5" id="KW-1185">Reference proteome</keyword>
<proteinExistence type="predicted"/>